<evidence type="ECO:0000256" key="1">
    <source>
        <dbReference type="SAM" id="Phobius"/>
    </source>
</evidence>
<dbReference type="EMBL" id="JBBKYA010000004">
    <property type="protein sequence ID" value="MFD3276536.1"/>
    <property type="molecule type" value="Genomic_DNA"/>
</dbReference>
<sequence length="91" mass="10455">MFNLHQLHTASGIIIVLAFCVKVSLHVYLDQTMGKAKTWQSILFFPLPFMNLYKAEVSDEYRLTKIVCNTMFYLTITALILNLIIGLNLFP</sequence>
<organism evidence="2 3">
    <name type="scientific">Aquirufa echingensis</name>
    <dbReference type="NCBI Taxonomy" id="3096516"/>
    <lineage>
        <taxon>Bacteria</taxon>
        <taxon>Pseudomonadati</taxon>
        <taxon>Bacteroidota</taxon>
        <taxon>Cytophagia</taxon>
        <taxon>Cytophagales</taxon>
        <taxon>Flectobacillaceae</taxon>
        <taxon>Aquirufa</taxon>
    </lineage>
</organism>
<proteinExistence type="predicted"/>
<dbReference type="Proteomes" id="UP001598114">
    <property type="component" value="Unassembled WGS sequence"/>
</dbReference>
<name>A0ABW6D428_9BACT</name>
<dbReference type="RefSeq" id="WP_377976974.1">
    <property type="nucleotide sequence ID" value="NZ_JBBKYA010000004.1"/>
</dbReference>
<keyword evidence="1" id="KW-0812">Transmembrane</keyword>
<gene>
    <name evidence="2" type="ORF">SKC38_09885</name>
</gene>
<accession>A0ABW6D428</accession>
<evidence type="ECO:0000313" key="2">
    <source>
        <dbReference type="EMBL" id="MFD3276536.1"/>
    </source>
</evidence>
<keyword evidence="1" id="KW-0472">Membrane</keyword>
<keyword evidence="3" id="KW-1185">Reference proteome</keyword>
<feature type="transmembrane region" description="Helical" evidence="1">
    <location>
        <begin position="6"/>
        <end position="29"/>
    </location>
</feature>
<evidence type="ECO:0000313" key="3">
    <source>
        <dbReference type="Proteomes" id="UP001598114"/>
    </source>
</evidence>
<protein>
    <submittedName>
        <fullName evidence="2">Uncharacterized protein</fullName>
    </submittedName>
</protein>
<feature type="transmembrane region" description="Helical" evidence="1">
    <location>
        <begin position="71"/>
        <end position="90"/>
    </location>
</feature>
<keyword evidence="1" id="KW-1133">Transmembrane helix</keyword>
<comment type="caution">
    <text evidence="2">The sequence shown here is derived from an EMBL/GenBank/DDBJ whole genome shotgun (WGS) entry which is preliminary data.</text>
</comment>
<reference evidence="2 3" key="1">
    <citation type="submission" date="2024-03" db="EMBL/GenBank/DDBJ databases">
        <title>Aquirufa genome sequencing.</title>
        <authorList>
            <person name="Pitt A."/>
            <person name="Hahn M.W."/>
        </authorList>
    </citation>
    <scope>NUCLEOTIDE SEQUENCE [LARGE SCALE GENOMIC DNA]</scope>
    <source>
        <strain evidence="2 3">PLAD-142S6K</strain>
    </source>
</reference>